<feature type="compositionally biased region" description="Basic residues" evidence="1">
    <location>
        <begin position="128"/>
        <end position="139"/>
    </location>
</feature>
<protein>
    <submittedName>
        <fullName evidence="2">YjdF family protein</fullName>
    </submittedName>
</protein>
<reference evidence="2" key="1">
    <citation type="submission" date="2022-09" db="EMBL/GenBank/DDBJ databases">
        <title>Culturomic study of gut microbiota in children with autism spectrum disorder.</title>
        <authorList>
            <person name="Efimov B.A."/>
            <person name="Chaplin A.V."/>
            <person name="Sokolova S.R."/>
            <person name="Pikina A.P."/>
            <person name="Korzhanova M."/>
            <person name="Belova V."/>
            <person name="Korostin D."/>
        </authorList>
    </citation>
    <scope>NUCLEOTIDE SEQUENCE</scope>
    <source>
        <strain evidence="2">ASD5510</strain>
    </source>
</reference>
<dbReference type="Proteomes" id="UP001065549">
    <property type="component" value="Unassembled WGS sequence"/>
</dbReference>
<evidence type="ECO:0000313" key="3">
    <source>
        <dbReference type="Proteomes" id="UP001065549"/>
    </source>
</evidence>
<feature type="region of interest" description="Disordered" evidence="1">
    <location>
        <begin position="82"/>
        <end position="139"/>
    </location>
</feature>
<keyword evidence="3" id="KW-1185">Reference proteome</keyword>
<comment type="caution">
    <text evidence="2">The sequence shown here is derived from an EMBL/GenBank/DDBJ whole genome shotgun (WGS) entry which is preliminary data.</text>
</comment>
<dbReference type="PIRSF" id="PIRSF021328">
    <property type="entry name" value="UCP021328"/>
    <property type="match status" value="1"/>
</dbReference>
<name>A0A9J6QV12_9FIRM</name>
<dbReference type="RefSeq" id="WP_227755270.1">
    <property type="nucleotide sequence ID" value="NZ_JAJAGH010000003.1"/>
</dbReference>
<proteinExistence type="predicted"/>
<dbReference type="InterPro" id="IPR016787">
    <property type="entry name" value="UCP021328"/>
</dbReference>
<accession>A0A9J6QV12</accession>
<dbReference type="Pfam" id="PF11208">
    <property type="entry name" value="DUF2992"/>
    <property type="match status" value="1"/>
</dbReference>
<feature type="compositionally biased region" description="Basic and acidic residues" evidence="1">
    <location>
        <begin position="101"/>
        <end position="111"/>
    </location>
</feature>
<organism evidence="2 3">
    <name type="scientific">Hominibacterium faecale</name>
    <dbReference type="NCBI Taxonomy" id="2839743"/>
    <lineage>
        <taxon>Bacteria</taxon>
        <taxon>Bacillati</taxon>
        <taxon>Bacillota</taxon>
        <taxon>Clostridia</taxon>
        <taxon>Peptostreptococcales</taxon>
        <taxon>Anaerovoracaceae</taxon>
        <taxon>Hominibacterium</taxon>
    </lineage>
</organism>
<evidence type="ECO:0000313" key="2">
    <source>
        <dbReference type="EMBL" id="MCU7377726.1"/>
    </source>
</evidence>
<gene>
    <name evidence="2" type="ORF">OBO34_05075</name>
</gene>
<dbReference type="EMBL" id="JAOSHN010000002">
    <property type="protein sequence ID" value="MCU7377726.1"/>
    <property type="molecule type" value="Genomic_DNA"/>
</dbReference>
<dbReference type="AlphaFoldDB" id="A0A9J6QV12"/>
<sequence length="139" mass="17009">MQKIRATFTVFFEEPFWIGVYERICEGQYQVYKVTFGAEPKDYQIYEFLSENWRTFRFSKPQPMEKFPERRINPKRMRRAIAKDLSQTGVGTKAQQALKQQQEERKAETKKTNRQRKQRMKQEQFQLKQKKRKEKHKGH</sequence>
<evidence type="ECO:0000256" key="1">
    <source>
        <dbReference type="SAM" id="MobiDB-lite"/>
    </source>
</evidence>